<dbReference type="GO" id="GO:0008902">
    <property type="term" value="F:hydroxymethylpyrimidine kinase activity"/>
    <property type="evidence" value="ECO:0007669"/>
    <property type="project" value="TreeGrafter"/>
</dbReference>
<keyword evidence="2" id="KW-0808">Transferase</keyword>
<organism evidence="2 3">
    <name type="scientific">Nitrogeniibacter mangrovi</name>
    <dbReference type="NCBI Taxonomy" id="2016596"/>
    <lineage>
        <taxon>Bacteria</taxon>
        <taxon>Pseudomonadati</taxon>
        <taxon>Pseudomonadota</taxon>
        <taxon>Betaproteobacteria</taxon>
        <taxon>Rhodocyclales</taxon>
        <taxon>Zoogloeaceae</taxon>
        <taxon>Nitrogeniibacter</taxon>
    </lineage>
</organism>
<proteinExistence type="predicted"/>
<sequence>MLQLPAVLSICAADPTSATGVAADAATLASMGVYPLCVVSEVCLRDTAQVEARMPLECELVVDQARVVLEDVPVGAIKITLPGSAVMVSALAELVADYDEVPLVLELPPLSRTEDEPDDAHLAAALELLLPYATTLVVDASAARRLVAAGMEEEEPELEDEDLAALLCGIGTGSVLVLGGARPGPQVVHVLYGEDGVLQRDVFERTDHPALGFGASASAALAAGLARGQDTPEATREALQYAHRADAAGLRMGMGVAVPDRLFWARNRESAA</sequence>
<dbReference type="UniPathway" id="UPA00060">
    <property type="reaction ID" value="UER00138"/>
</dbReference>
<dbReference type="GO" id="GO:0009228">
    <property type="term" value="P:thiamine biosynthetic process"/>
    <property type="evidence" value="ECO:0007669"/>
    <property type="project" value="TreeGrafter"/>
</dbReference>
<dbReference type="PANTHER" id="PTHR20858:SF17">
    <property type="entry name" value="HYDROXYMETHYLPYRIMIDINE_PHOSPHOMETHYLPYRIMIDINE KINASE THI20-RELATED"/>
    <property type="match status" value="1"/>
</dbReference>
<reference evidence="2 3" key="1">
    <citation type="submission" date="2020-02" db="EMBL/GenBank/DDBJ databases">
        <title>Nitrogenibacter mangrovi gen. nov., sp. nov. isolated from mangrove sediment, a denitrifying betaproteobacterium.</title>
        <authorList>
            <person name="Liao H."/>
            <person name="Tian Y."/>
        </authorList>
    </citation>
    <scope>NUCLEOTIDE SEQUENCE [LARGE SCALE GENOMIC DNA]</scope>
    <source>
        <strain evidence="2 3">M9-3-2</strain>
    </source>
</reference>
<dbReference type="EMBL" id="CP048836">
    <property type="protein sequence ID" value="QID16902.1"/>
    <property type="molecule type" value="Genomic_DNA"/>
</dbReference>
<gene>
    <name evidence="2" type="ORF">G3580_04165</name>
</gene>
<evidence type="ECO:0000313" key="2">
    <source>
        <dbReference type="EMBL" id="QID16902.1"/>
    </source>
</evidence>
<evidence type="ECO:0000313" key="3">
    <source>
        <dbReference type="Proteomes" id="UP000501991"/>
    </source>
</evidence>
<protein>
    <submittedName>
        <fullName evidence="2">Hydroxymethylpyrimidine/phosphomethylpyrimidine kinase</fullName>
    </submittedName>
</protein>
<evidence type="ECO:0000259" key="1">
    <source>
        <dbReference type="Pfam" id="PF08543"/>
    </source>
</evidence>
<dbReference type="SUPFAM" id="SSF53613">
    <property type="entry name" value="Ribokinase-like"/>
    <property type="match status" value="1"/>
</dbReference>
<dbReference type="GO" id="GO:0008972">
    <property type="term" value="F:phosphomethylpyrimidine kinase activity"/>
    <property type="evidence" value="ECO:0007669"/>
    <property type="project" value="TreeGrafter"/>
</dbReference>
<dbReference type="InterPro" id="IPR029056">
    <property type="entry name" value="Ribokinase-like"/>
</dbReference>
<dbReference type="InterPro" id="IPR013749">
    <property type="entry name" value="PM/HMP-P_kinase-1"/>
</dbReference>
<dbReference type="PANTHER" id="PTHR20858">
    <property type="entry name" value="PHOSPHOMETHYLPYRIMIDINE KINASE"/>
    <property type="match status" value="1"/>
</dbReference>
<feature type="domain" description="Pyridoxamine kinase/Phosphomethylpyrimidine kinase" evidence="1">
    <location>
        <begin position="14"/>
        <end position="256"/>
    </location>
</feature>
<keyword evidence="2" id="KW-0418">Kinase</keyword>
<accession>A0A6C1AZW7</accession>
<dbReference type="GO" id="GO:0009229">
    <property type="term" value="P:thiamine diphosphate biosynthetic process"/>
    <property type="evidence" value="ECO:0007669"/>
    <property type="project" value="UniProtKB-UniPathway"/>
</dbReference>
<dbReference type="KEGG" id="azq:G3580_04165"/>
<keyword evidence="3" id="KW-1185">Reference proteome</keyword>
<name>A0A6C1AZW7_9RHOO</name>
<dbReference type="Proteomes" id="UP000501991">
    <property type="component" value="Chromosome"/>
</dbReference>
<dbReference type="Pfam" id="PF08543">
    <property type="entry name" value="Phos_pyr_kin"/>
    <property type="match status" value="1"/>
</dbReference>
<dbReference type="GO" id="GO:0005829">
    <property type="term" value="C:cytosol"/>
    <property type="evidence" value="ECO:0007669"/>
    <property type="project" value="TreeGrafter"/>
</dbReference>
<dbReference type="Gene3D" id="3.40.1190.20">
    <property type="match status" value="1"/>
</dbReference>
<dbReference type="AlphaFoldDB" id="A0A6C1AZW7"/>
<dbReference type="RefSeq" id="WP_173764070.1">
    <property type="nucleotide sequence ID" value="NZ_CP048836.1"/>
</dbReference>